<dbReference type="EMBL" id="ACPB03009632">
    <property type="status" value="NOT_ANNOTATED_CDS"/>
    <property type="molecule type" value="Genomic_DNA"/>
</dbReference>
<evidence type="ECO:0000256" key="7">
    <source>
        <dbReference type="RuleBase" id="RU361139"/>
    </source>
</evidence>
<name>R4FK33_RHOPR</name>
<dbReference type="EMBL" id="GAHY01002053">
    <property type="protein sequence ID" value="JAA75457.1"/>
    <property type="molecule type" value="mRNA"/>
</dbReference>
<comment type="catalytic activity">
    <reaction evidence="6 7">
        <text>N(6)-[(R)-lipoyl]-L-lysyl-[protein] + pyruvate + H(+) = N(6)-[(R)-S(8)-acetyldihydrolipoyl]-L-lysyl-[protein] + CO2</text>
        <dbReference type="Rhea" id="RHEA:19189"/>
        <dbReference type="Rhea" id="RHEA-COMP:10474"/>
        <dbReference type="Rhea" id="RHEA-COMP:10478"/>
        <dbReference type="ChEBI" id="CHEBI:15361"/>
        <dbReference type="ChEBI" id="CHEBI:15378"/>
        <dbReference type="ChEBI" id="CHEBI:16526"/>
        <dbReference type="ChEBI" id="CHEBI:83099"/>
        <dbReference type="ChEBI" id="CHEBI:83111"/>
        <dbReference type="EC" id="1.2.4.1"/>
    </reaction>
</comment>
<dbReference type="PANTHER" id="PTHR11516:SF60">
    <property type="entry name" value="PYRUVATE DEHYDROGENASE E1 COMPONENT SUBUNIT ALPHA"/>
    <property type="match status" value="1"/>
</dbReference>
<keyword evidence="2" id="KW-0809">Transit peptide</keyword>
<dbReference type="GO" id="GO:0004739">
    <property type="term" value="F:pyruvate dehydrogenase (acetyl-transferring) activity"/>
    <property type="evidence" value="ECO:0007669"/>
    <property type="project" value="UniProtKB-UniRule"/>
</dbReference>
<dbReference type="InParanoid" id="R4FK33"/>
<dbReference type="GO" id="GO:0006086">
    <property type="term" value="P:pyruvate decarboxylation to acetyl-CoA"/>
    <property type="evidence" value="ECO:0007669"/>
    <property type="project" value="InterPro"/>
</dbReference>
<dbReference type="InterPro" id="IPR050642">
    <property type="entry name" value="PDH_E1_Alpha_Subunit"/>
</dbReference>
<dbReference type="VEuPathDB" id="VectorBase:RPRC009715"/>
<evidence type="ECO:0000256" key="3">
    <source>
        <dbReference type="ARBA" id="ARBA00023002"/>
    </source>
</evidence>
<evidence type="ECO:0000256" key="5">
    <source>
        <dbReference type="ARBA" id="ARBA00023317"/>
    </source>
</evidence>
<evidence type="ECO:0000313" key="11">
    <source>
        <dbReference type="Proteomes" id="UP000015103"/>
    </source>
</evidence>
<keyword evidence="11" id="KW-1185">Reference proteome</keyword>
<evidence type="ECO:0000313" key="9">
    <source>
        <dbReference type="EMBL" id="JAA75457.1"/>
    </source>
</evidence>
<comment type="cofactor">
    <cofactor evidence="1 7">
        <name>thiamine diphosphate</name>
        <dbReference type="ChEBI" id="CHEBI:58937"/>
    </cofactor>
</comment>
<comment type="function">
    <text evidence="7">The pyruvate dehydrogenase complex catalyzes the overall conversion of pyruvate to acetyl-CoA and CO(2).</text>
</comment>
<reference evidence="10" key="3">
    <citation type="submission" date="2015-05" db="UniProtKB">
        <authorList>
            <consortium name="EnsemblMetazoa"/>
        </authorList>
    </citation>
    <scope>IDENTIFICATION</scope>
</reference>
<evidence type="ECO:0000256" key="1">
    <source>
        <dbReference type="ARBA" id="ARBA00001964"/>
    </source>
</evidence>
<reference evidence="9" key="1">
    <citation type="submission" date="2013-04" db="EMBL/GenBank/DDBJ databases">
        <title>An insight into the transcriptome of the digestive tract of the blood sucking bug, Rhodnius prolixus.</title>
        <authorList>
            <person name="Ribeiro J.M.C."/>
            <person name="Genta F.A."/>
            <person name="Sorgine M.H.F."/>
            <person name="Paiva-Silva G.O."/>
            <person name="Majerowicz D."/>
            <person name="Medeiros M."/>
            <person name="Koerich L."/>
            <person name="Terra W.R."/>
            <person name="Ferreira C."/>
            <person name="Pimentel A.C."/>
            <person name="Bisch P.M."/>
            <person name="Diniz M.M.P."/>
            <person name="Nascimento R."/>
            <person name="Salmon D."/>
            <person name="Silber A.M."/>
            <person name="Alves M."/>
            <person name="Oliveira M.F."/>
            <person name="Gondim K.C."/>
            <person name="Silva Neto M.A.C."/>
            <person name="Atella G.C."/>
            <person name="Araujo H."/>
            <person name="Dias F.S."/>
            <person name="Polycarpo C.R."/>
            <person name="Fampa P."/>
            <person name="Melo A.C."/>
            <person name="Tanaka A.S."/>
            <person name="Balczun C."/>
            <person name="Oliveira J.H.M."/>
            <person name="Goncalves R."/>
            <person name="Lazoski C."/>
            <person name="Pereira M.A."/>
            <person name="Rivera-Pomar R."/>
            <person name="Diambra L."/>
            <person name="Schaub G.A."/>
            <person name="Garcia E.S."/>
            <person name="Azambuja P."/>
            <person name="Braz G.R.C."/>
            <person name="Oliveira P.L."/>
        </authorList>
    </citation>
    <scope>NUCLEOTIDE SEQUENCE</scope>
</reference>
<feature type="domain" description="Dehydrogenase E1 component" evidence="8">
    <location>
        <begin position="58"/>
        <end position="352"/>
    </location>
</feature>
<dbReference type="STRING" id="13249.R4FK33"/>
<organism evidence="9">
    <name type="scientific">Rhodnius prolixus</name>
    <name type="common">Triatomid bug</name>
    <dbReference type="NCBI Taxonomy" id="13249"/>
    <lineage>
        <taxon>Eukaryota</taxon>
        <taxon>Metazoa</taxon>
        <taxon>Ecdysozoa</taxon>
        <taxon>Arthropoda</taxon>
        <taxon>Hexapoda</taxon>
        <taxon>Insecta</taxon>
        <taxon>Pterygota</taxon>
        <taxon>Neoptera</taxon>
        <taxon>Paraneoptera</taxon>
        <taxon>Hemiptera</taxon>
        <taxon>Heteroptera</taxon>
        <taxon>Panheteroptera</taxon>
        <taxon>Cimicomorpha</taxon>
        <taxon>Reduviidae</taxon>
        <taxon>Triatominae</taxon>
        <taxon>Rhodnius</taxon>
    </lineage>
</organism>
<keyword evidence="4 7" id="KW-0786">Thiamine pyrophosphate</keyword>
<dbReference type="CDD" id="cd02000">
    <property type="entry name" value="TPP_E1_PDC_ADC_BCADC"/>
    <property type="match status" value="1"/>
</dbReference>
<reference evidence="11" key="2">
    <citation type="submission" date="2015-04" db="EMBL/GenBank/DDBJ databases">
        <authorList>
            <person name="Wilson R.K."/>
            <person name="Warren W."/>
            <person name="Dotson E."/>
            <person name="Oliveira P.L."/>
        </authorList>
    </citation>
    <scope>NUCLEOTIDE SEQUENCE</scope>
</reference>
<dbReference type="AlphaFoldDB" id="R4FK33"/>
<dbReference type="InterPro" id="IPR029061">
    <property type="entry name" value="THDP-binding"/>
</dbReference>
<dbReference type="EnsemblMetazoa" id="RPRC009715-RA">
    <property type="protein sequence ID" value="RPRC009715-PA"/>
    <property type="gene ID" value="RPRC009715"/>
</dbReference>
<dbReference type="PANTHER" id="PTHR11516">
    <property type="entry name" value="PYRUVATE DEHYDROGENASE E1 COMPONENT, ALPHA SUBUNIT BACTERIAL AND ORGANELLAR"/>
    <property type="match status" value="1"/>
</dbReference>
<protein>
    <recommendedName>
        <fullName evidence="7">Pyruvate dehydrogenase E1 component subunit alpha</fullName>
        <ecNumber evidence="7">1.2.4.1</ecNumber>
    </recommendedName>
</protein>
<evidence type="ECO:0000313" key="10">
    <source>
        <dbReference type="EnsemblMetazoa" id="RPRC009715-PA"/>
    </source>
</evidence>
<dbReference type="InterPro" id="IPR017597">
    <property type="entry name" value="Pyrv_DH_E1_asu_subgrp-y"/>
</dbReference>
<dbReference type="InterPro" id="IPR001017">
    <property type="entry name" value="DH_E1"/>
</dbReference>
<sequence length="386" mass="42832">MNVTKKINVPQLIFKYSKRLVSEANFTIQEPFRLHRLEKGPLTKVTLTKQDALTYYKKMSTIRRVENTSANLYMEKVIRGFCHLYAGQEAVAVGIQATMRPDDCLITAYRAHGWVLLMGGSPEQILGELCGRVIGCSRGKGGSMHTYAKNFFGGNGIVGAQIPMGTGIGLMMKLTGKPNVSFALYGDGAANQGQVFEAYNLAKLWNLPVIFVCENNKYGMGTSAERASAVPEFYTRGDYIPGIQVDGMDVLATREASLFAIAHCISNRGPILLEMVTYRYYGHSMSDPGTSYRSRNEVQDIRKNKDPITLFKDKILGANLVSEEEIKQLDNETKKIIEEATAKVRAAPVPGPEELVADVYKKPVTPNVRGVNPWRTLKHIQITKPK</sequence>
<dbReference type="EC" id="1.2.4.1" evidence="7"/>
<dbReference type="Proteomes" id="UP000015103">
    <property type="component" value="Unassembled WGS sequence"/>
</dbReference>
<dbReference type="NCBIfam" id="TIGR03182">
    <property type="entry name" value="PDH_E1_alph_y"/>
    <property type="match status" value="1"/>
</dbReference>
<dbReference type="eggNOG" id="KOG0225">
    <property type="taxonomic scope" value="Eukaryota"/>
</dbReference>
<dbReference type="FunFam" id="3.40.50.970:FF:000013">
    <property type="entry name" value="Pyruvate dehydrogenase E1 component subunit alpha"/>
    <property type="match status" value="1"/>
</dbReference>
<dbReference type="Gene3D" id="3.40.50.970">
    <property type="match status" value="1"/>
</dbReference>
<dbReference type="Pfam" id="PF00676">
    <property type="entry name" value="E1_dh"/>
    <property type="match status" value="1"/>
</dbReference>
<keyword evidence="3 7" id="KW-0560">Oxidoreductase</keyword>
<evidence type="ECO:0000259" key="8">
    <source>
        <dbReference type="Pfam" id="PF00676"/>
    </source>
</evidence>
<evidence type="ECO:0000256" key="4">
    <source>
        <dbReference type="ARBA" id="ARBA00023052"/>
    </source>
</evidence>
<proteinExistence type="evidence at transcript level"/>
<dbReference type="GeneID" id="141451354"/>
<dbReference type="OMA" id="MKGAMRP"/>
<dbReference type="HOGENOM" id="CLU_029393_5_2_1"/>
<dbReference type="RefSeq" id="XP_073978760.1">
    <property type="nucleotide sequence ID" value="XM_074122659.1"/>
</dbReference>
<evidence type="ECO:0000256" key="2">
    <source>
        <dbReference type="ARBA" id="ARBA00022946"/>
    </source>
</evidence>
<keyword evidence="5 7" id="KW-0670">Pyruvate</keyword>
<dbReference type="SUPFAM" id="SSF52518">
    <property type="entry name" value="Thiamin diphosphate-binding fold (THDP-binding)"/>
    <property type="match status" value="1"/>
</dbReference>
<accession>R4FK33</accession>
<evidence type="ECO:0000256" key="6">
    <source>
        <dbReference type="ARBA" id="ARBA00051231"/>
    </source>
</evidence>